<feature type="binding site" evidence="4 6">
    <location>
        <begin position="122"/>
        <end position="124"/>
    </location>
    <ligand>
        <name>substrate</name>
    </ligand>
</feature>
<evidence type="ECO:0000256" key="6">
    <source>
        <dbReference type="PIRSR" id="PIRSR000445-2"/>
    </source>
</evidence>
<reference evidence="12" key="1">
    <citation type="submission" date="2016-10" db="EMBL/GenBank/DDBJ databases">
        <authorList>
            <person name="Varghese N."/>
            <person name="Submissions S."/>
        </authorList>
    </citation>
    <scope>NUCLEOTIDE SEQUENCE [LARGE SCALE GENOMIC DNA]</scope>
    <source>
        <strain evidence="12">DSM 22126</strain>
    </source>
</reference>
<dbReference type="GO" id="GO:0008883">
    <property type="term" value="F:glutamyl-tRNA reductase activity"/>
    <property type="evidence" value="ECO:0007669"/>
    <property type="project" value="UniProtKB-UniRule"/>
</dbReference>
<evidence type="ECO:0000256" key="3">
    <source>
        <dbReference type="ARBA" id="ARBA00023244"/>
    </source>
</evidence>
<evidence type="ECO:0000256" key="5">
    <source>
        <dbReference type="PIRSR" id="PIRSR000445-1"/>
    </source>
</evidence>
<dbReference type="GO" id="GO:0050661">
    <property type="term" value="F:NADP binding"/>
    <property type="evidence" value="ECO:0007669"/>
    <property type="project" value="InterPro"/>
</dbReference>
<dbReference type="OrthoDB" id="110209at2"/>
<dbReference type="SUPFAM" id="SSF51735">
    <property type="entry name" value="NAD(P)-binding Rossmann-fold domains"/>
    <property type="match status" value="1"/>
</dbReference>
<dbReference type="EC" id="1.2.1.70" evidence="4"/>
<comment type="pathway">
    <text evidence="4">Porphyrin-containing compound metabolism; protoporphyrin-IX biosynthesis; 5-aminolevulinate from L-glutamyl-tRNA(Glu): step 1/2.</text>
</comment>
<name>A0A1H1M2K7_9CELL</name>
<comment type="similarity">
    <text evidence="4">Belongs to the glutamyl-tRNA reductase family.</text>
</comment>
<evidence type="ECO:0000313" key="12">
    <source>
        <dbReference type="Proteomes" id="UP000185663"/>
    </source>
</evidence>
<dbReference type="PANTHER" id="PTHR43013:SF1">
    <property type="entry name" value="GLUTAMYL-TRNA REDUCTASE"/>
    <property type="match status" value="1"/>
</dbReference>
<keyword evidence="1 4" id="KW-0521">NADP</keyword>
<evidence type="ECO:0000259" key="10">
    <source>
        <dbReference type="Pfam" id="PF05201"/>
    </source>
</evidence>
<comment type="domain">
    <text evidence="4">Possesses an unusual extended V-shaped dimeric structure with each monomer consisting of three distinct domains arranged along a curved 'spinal' alpha-helix. The N-terminal catalytic domain specifically recognizes the glutamate moiety of the substrate. The second domain is the NADPH-binding domain, and the third C-terminal domain is responsible for dimerization.</text>
</comment>
<feature type="active site" description="Nucleophile" evidence="4 5">
    <location>
        <position position="45"/>
    </location>
</feature>
<feature type="domain" description="Tetrapyrrole biosynthesis glutamyl-tRNA reductase dimerisation" evidence="9">
    <location>
        <begin position="344"/>
        <end position="421"/>
    </location>
</feature>
<dbReference type="PIRSF" id="PIRSF000445">
    <property type="entry name" value="4pyrrol_synth_GluRdtase"/>
    <property type="match status" value="1"/>
</dbReference>
<dbReference type="Gene3D" id="3.40.50.720">
    <property type="entry name" value="NAD(P)-binding Rossmann-like Domain"/>
    <property type="match status" value="1"/>
</dbReference>
<dbReference type="eggNOG" id="COG0373">
    <property type="taxonomic scope" value="Bacteria"/>
</dbReference>
<dbReference type="STRING" id="545619.SAMN04489860_0116"/>
<evidence type="ECO:0000256" key="2">
    <source>
        <dbReference type="ARBA" id="ARBA00023002"/>
    </source>
</evidence>
<dbReference type="Pfam" id="PF05201">
    <property type="entry name" value="GlutR_N"/>
    <property type="match status" value="1"/>
</dbReference>
<proteinExistence type="inferred from homology"/>
<dbReference type="InterPro" id="IPR036343">
    <property type="entry name" value="GluRdtase_N_sf"/>
</dbReference>
<comment type="catalytic activity">
    <reaction evidence="4">
        <text>(S)-4-amino-5-oxopentanoate + tRNA(Glu) + NADP(+) = L-glutamyl-tRNA(Glu) + NADPH + H(+)</text>
        <dbReference type="Rhea" id="RHEA:12344"/>
        <dbReference type="Rhea" id="RHEA-COMP:9663"/>
        <dbReference type="Rhea" id="RHEA-COMP:9680"/>
        <dbReference type="ChEBI" id="CHEBI:15378"/>
        <dbReference type="ChEBI" id="CHEBI:57501"/>
        <dbReference type="ChEBI" id="CHEBI:57783"/>
        <dbReference type="ChEBI" id="CHEBI:58349"/>
        <dbReference type="ChEBI" id="CHEBI:78442"/>
        <dbReference type="ChEBI" id="CHEBI:78520"/>
        <dbReference type="EC" id="1.2.1.70"/>
    </reaction>
</comment>
<accession>A0A1H1M2K7</accession>
<dbReference type="SUPFAM" id="SSF69742">
    <property type="entry name" value="Glutamyl tRNA-reductase catalytic, N-terminal domain"/>
    <property type="match status" value="1"/>
</dbReference>
<dbReference type="UniPathway" id="UPA00251">
    <property type="reaction ID" value="UER00316"/>
</dbReference>
<protein>
    <recommendedName>
        <fullName evidence="4">Glutamyl-tRNA reductase</fullName>
        <shortName evidence="4">GluTR</shortName>
        <ecNumber evidence="4">1.2.1.70</ecNumber>
    </recommendedName>
</protein>
<keyword evidence="12" id="KW-1185">Reference proteome</keyword>
<keyword evidence="2 4" id="KW-0560">Oxidoreductase</keyword>
<dbReference type="Pfam" id="PF00745">
    <property type="entry name" value="GlutR_dimer"/>
    <property type="match status" value="1"/>
</dbReference>
<keyword evidence="3 4" id="KW-0627">Porphyrin biosynthesis</keyword>
<dbReference type="InterPro" id="IPR000343">
    <property type="entry name" value="4pyrrol_synth_GluRdtase"/>
</dbReference>
<dbReference type="AlphaFoldDB" id="A0A1H1M2K7"/>
<organism evidence="11 12">
    <name type="scientific">Paraoerskovia marina</name>
    <dbReference type="NCBI Taxonomy" id="545619"/>
    <lineage>
        <taxon>Bacteria</taxon>
        <taxon>Bacillati</taxon>
        <taxon>Actinomycetota</taxon>
        <taxon>Actinomycetes</taxon>
        <taxon>Micrococcales</taxon>
        <taxon>Cellulomonadaceae</taxon>
        <taxon>Paraoerskovia</taxon>
    </lineage>
</organism>
<feature type="binding site" evidence="4 6">
    <location>
        <position position="128"/>
    </location>
    <ligand>
        <name>substrate</name>
    </ligand>
</feature>
<evidence type="ECO:0000256" key="7">
    <source>
        <dbReference type="PIRSR" id="PIRSR000445-3"/>
    </source>
</evidence>
<dbReference type="NCBIfam" id="NF000750">
    <property type="entry name" value="PRK00045.3-4"/>
    <property type="match status" value="1"/>
</dbReference>
<evidence type="ECO:0000313" key="11">
    <source>
        <dbReference type="EMBL" id="SDR80991.1"/>
    </source>
</evidence>
<dbReference type="InterPro" id="IPR015896">
    <property type="entry name" value="4pyrrol_synth_GluRdtase_dimer"/>
</dbReference>
<dbReference type="PROSITE" id="PS00747">
    <property type="entry name" value="GLUTR"/>
    <property type="match status" value="1"/>
</dbReference>
<dbReference type="RefSeq" id="WP_157270205.1">
    <property type="nucleotide sequence ID" value="NZ_LT629776.1"/>
</dbReference>
<comment type="miscellaneous">
    <text evidence="4">During catalysis, the active site Cys acts as a nucleophile attacking the alpha-carbonyl group of tRNA-bound glutamate with the formation of a thioester intermediate between enzyme and glutamate, and the concomitant release of tRNA(Glu). The thioester intermediate is finally reduced by direct hydride transfer from NADPH, to form the product GSA.</text>
</comment>
<feature type="binding site" evidence="4 6">
    <location>
        <begin position="44"/>
        <end position="47"/>
    </location>
    <ligand>
        <name>substrate</name>
    </ligand>
</feature>
<dbReference type="InterPro" id="IPR015895">
    <property type="entry name" value="4pyrrol_synth_GluRdtase_N"/>
</dbReference>
<evidence type="ECO:0000256" key="1">
    <source>
        <dbReference type="ARBA" id="ARBA00022857"/>
    </source>
</evidence>
<gene>
    <name evidence="4" type="primary">hemA</name>
    <name evidence="11" type="ORF">SAMN04489860_0116</name>
</gene>
<feature type="domain" description="Glutamyl-tRNA reductase N-terminal" evidence="10">
    <location>
        <begin position="5"/>
        <end position="164"/>
    </location>
</feature>
<dbReference type="EMBL" id="LT629776">
    <property type="protein sequence ID" value="SDR80991.1"/>
    <property type="molecule type" value="Genomic_DNA"/>
</dbReference>
<feature type="site" description="Important for activity" evidence="4 8">
    <location>
        <position position="107"/>
    </location>
</feature>
<sequence>MSMTASHHDLDLDALELLSSGGHRVAGSAVRSCEAISGAVVISTCNRFEVYLDLTGQHLAGGGRITDLAAEHAAREVAQLVAEASGVTLDETVGAFTVRTGRDVVTHLFDVASGLDSMVLGEREIAGQVRRALAVAHDAGTTSGPLERLFQSASRASKDVAAQTHLGADGRSVVSVALDLAEPSVPPWRVARAVIVGTGAYAGASVAALRARGCADVRVWSASGRAPEFAAARGVEAATDLVSALADADVVISCSGTSRRGPGPGDAGASVSYLVHAAAVVQARTRAAAVAGDDADARGLVVLDLALHRDVDPAIADEADVLLLDLAAVRAHAPSEASARVRSAHRIVGAAVEDFAAREAVRGADGVIVRLRERIDADLEAEIRRSAATFSSDADRAAHERSLRRFAATLLHRAIVRVRTSVRDGVPPEQITVERVLEDLAR</sequence>
<comment type="subunit">
    <text evidence="4">Homodimer.</text>
</comment>
<dbReference type="GO" id="GO:0019353">
    <property type="term" value="P:protoporphyrinogen IX biosynthetic process from glutamate"/>
    <property type="evidence" value="ECO:0007669"/>
    <property type="project" value="TreeGrafter"/>
</dbReference>
<comment type="function">
    <text evidence="4">Catalyzes the NADPH-dependent reduction of glutamyl-tRNA(Glu) to glutamate 1-semialdehyde (GSA).</text>
</comment>
<dbReference type="Gene3D" id="3.30.460.30">
    <property type="entry name" value="Glutamyl-tRNA reductase, N-terminal domain"/>
    <property type="match status" value="1"/>
</dbReference>
<feature type="binding site" evidence="4 6">
    <location>
        <position position="117"/>
    </location>
    <ligand>
        <name>substrate</name>
    </ligand>
</feature>
<dbReference type="InterPro" id="IPR018214">
    <property type="entry name" value="GluRdtase_CS"/>
</dbReference>
<evidence type="ECO:0000256" key="8">
    <source>
        <dbReference type="PIRSR" id="PIRSR000445-4"/>
    </source>
</evidence>
<dbReference type="InterPro" id="IPR036291">
    <property type="entry name" value="NAD(P)-bd_dom_sf"/>
</dbReference>
<feature type="binding site" evidence="4 7">
    <location>
        <begin position="197"/>
        <end position="202"/>
    </location>
    <ligand>
        <name>NADP(+)</name>
        <dbReference type="ChEBI" id="CHEBI:58349"/>
    </ligand>
</feature>
<evidence type="ECO:0000256" key="4">
    <source>
        <dbReference type="HAMAP-Rule" id="MF_00087"/>
    </source>
</evidence>
<dbReference type="PANTHER" id="PTHR43013">
    <property type="entry name" value="GLUTAMYL-TRNA REDUCTASE"/>
    <property type="match status" value="1"/>
</dbReference>
<dbReference type="HAMAP" id="MF_00087">
    <property type="entry name" value="Glu_tRNA_reductase"/>
    <property type="match status" value="1"/>
</dbReference>
<dbReference type="Proteomes" id="UP000185663">
    <property type="component" value="Chromosome I"/>
</dbReference>
<evidence type="ECO:0000259" key="9">
    <source>
        <dbReference type="Pfam" id="PF00745"/>
    </source>
</evidence>